<feature type="region of interest" description="Disordered" evidence="1">
    <location>
        <begin position="1"/>
        <end position="24"/>
    </location>
</feature>
<organism evidence="2 3">
    <name type="scientific">Halteria grandinella</name>
    <dbReference type="NCBI Taxonomy" id="5974"/>
    <lineage>
        <taxon>Eukaryota</taxon>
        <taxon>Sar</taxon>
        <taxon>Alveolata</taxon>
        <taxon>Ciliophora</taxon>
        <taxon>Intramacronucleata</taxon>
        <taxon>Spirotrichea</taxon>
        <taxon>Stichotrichia</taxon>
        <taxon>Sporadotrichida</taxon>
        <taxon>Halteriidae</taxon>
        <taxon>Halteria</taxon>
    </lineage>
</organism>
<sequence>MQESPGQCHTSKAQQTPQNKVSSQLVSHISLKQYPLNVKKKTQVSRNSMNSGQRKFISLQNKPITSVTATAIEHPDVKEGVEMYFETFEKERYIPQAKSNSHKTLFNQFEKGSLTEAQSVRHVTLNQIDLNKELKASIGSYMPRNIIDIVSNRSLTAYPPDQKKRDEFINHNFGGTCQSIDLYTRQFLNTQAGDFQQTAGGQSADDISGTNSVLEARYNQQIQEMQGINILNNAYSKNRKKMLNQIKKMTSGLPVMKTSTHNSSERIEQNNEDRKLAISGLALQLSSTPNPLKGQGQQSPHPYKNQDIAPLNCFDRKSTK</sequence>
<name>A0A8J8T778_HALGN</name>
<keyword evidence="3" id="KW-1185">Reference proteome</keyword>
<protein>
    <submittedName>
        <fullName evidence="2">Uncharacterized protein</fullName>
    </submittedName>
</protein>
<evidence type="ECO:0000256" key="1">
    <source>
        <dbReference type="SAM" id="MobiDB-lite"/>
    </source>
</evidence>
<comment type="caution">
    <text evidence="2">The sequence shown here is derived from an EMBL/GenBank/DDBJ whole genome shotgun (WGS) entry which is preliminary data.</text>
</comment>
<feature type="compositionally biased region" description="Polar residues" evidence="1">
    <location>
        <begin position="286"/>
        <end position="300"/>
    </location>
</feature>
<accession>A0A8J8T778</accession>
<evidence type="ECO:0000313" key="3">
    <source>
        <dbReference type="Proteomes" id="UP000785679"/>
    </source>
</evidence>
<dbReference type="AlphaFoldDB" id="A0A8J8T778"/>
<evidence type="ECO:0000313" key="2">
    <source>
        <dbReference type="EMBL" id="TNV83883.1"/>
    </source>
</evidence>
<dbReference type="EMBL" id="RRYP01003351">
    <property type="protein sequence ID" value="TNV83883.1"/>
    <property type="molecule type" value="Genomic_DNA"/>
</dbReference>
<reference evidence="2" key="1">
    <citation type="submission" date="2019-06" db="EMBL/GenBank/DDBJ databases">
        <authorList>
            <person name="Zheng W."/>
        </authorList>
    </citation>
    <scope>NUCLEOTIDE SEQUENCE</scope>
    <source>
        <strain evidence="2">QDHG01</strain>
    </source>
</reference>
<dbReference type="Proteomes" id="UP000785679">
    <property type="component" value="Unassembled WGS sequence"/>
</dbReference>
<feature type="region of interest" description="Disordered" evidence="1">
    <location>
        <begin position="286"/>
        <end position="320"/>
    </location>
</feature>
<proteinExistence type="predicted"/>
<gene>
    <name evidence="2" type="ORF">FGO68_gene4557</name>
</gene>